<keyword evidence="3" id="KW-0804">Transcription</keyword>
<dbReference type="InterPro" id="IPR036388">
    <property type="entry name" value="WH-like_DNA-bd_sf"/>
</dbReference>
<sequence>MTMVDDEVATLVTAAQRGDRAALDRLVARHLPLIYDLVGRALGRREDTDDVVQETMLRAVRKLPALRRPASFRPWLTAIAVRQVGTHQERRAGAHQQAALLDEAADRPDPGAELEDVTAVRLALSGQRREVAEATRWLDPGDRALLALWWQEVAGRMTRPEIAATLGISVAHCGVRIQRMREELDLARGVVGALAAAPRCPELTALVAGWDAVPSPLWRKRVARHTRACRRCGAAAGIRVPAERLLAGLPALAVPAGFAEATLAKAVTLGVAGAAPVTGVAATVTKVIAAHPFAAAVAAVTAATAVAIPIVHRPAPDRPDTITAPPVARPSRTPPAAAPSIGTPPTTAASPSTVASPSAGGIALGRVSLAWAGGGYLTAGDRTDEAAVAGVDATSDGPSRRRATFVAVAGLADPACLSFRTLDGRYLRHYELRERTSAPERTAVFRGDATYCPKPGPTAGTVLLRSANYPDFCLRWTGTELGIGYLKDTPEFRTASAFRVRPPLAAS</sequence>
<dbReference type="PANTHER" id="PTHR43133">
    <property type="entry name" value="RNA POLYMERASE ECF-TYPE SIGMA FACTO"/>
    <property type="match status" value="1"/>
</dbReference>
<keyword evidence="2" id="KW-0731">Sigma factor</keyword>
<dbReference type="RefSeq" id="WP_284914701.1">
    <property type="nucleotide sequence ID" value="NZ_CP126980.1"/>
</dbReference>
<dbReference type="PANTHER" id="PTHR43133:SF51">
    <property type="entry name" value="RNA POLYMERASE SIGMA FACTOR"/>
    <property type="match status" value="1"/>
</dbReference>
<feature type="domain" description="RNA polymerase sigma-70 region 2" evidence="5">
    <location>
        <begin position="26"/>
        <end position="87"/>
    </location>
</feature>
<evidence type="ECO:0000259" key="6">
    <source>
        <dbReference type="Pfam" id="PF05270"/>
    </source>
</evidence>
<dbReference type="Gene3D" id="1.10.10.10">
    <property type="entry name" value="Winged helix-like DNA-binding domain superfamily/Winged helix DNA-binding domain"/>
    <property type="match status" value="1"/>
</dbReference>
<dbReference type="Pfam" id="PF04542">
    <property type="entry name" value="Sigma70_r2"/>
    <property type="match status" value="1"/>
</dbReference>
<proteinExistence type="predicted"/>
<dbReference type="InterPro" id="IPR013325">
    <property type="entry name" value="RNA_pol_sigma_r2"/>
</dbReference>
<organism evidence="7 8">
    <name type="scientific">Actinoplanes oblitus</name>
    <dbReference type="NCBI Taxonomy" id="3040509"/>
    <lineage>
        <taxon>Bacteria</taxon>
        <taxon>Bacillati</taxon>
        <taxon>Actinomycetota</taxon>
        <taxon>Actinomycetes</taxon>
        <taxon>Micromonosporales</taxon>
        <taxon>Micromonosporaceae</taxon>
        <taxon>Actinoplanes</taxon>
    </lineage>
</organism>
<protein>
    <submittedName>
        <fullName evidence="7">Sigma-70 family RNA polymerase sigma factor</fullName>
    </submittedName>
</protein>
<evidence type="ECO:0000256" key="4">
    <source>
        <dbReference type="SAM" id="MobiDB-lite"/>
    </source>
</evidence>
<dbReference type="EMBL" id="CP126980">
    <property type="protein sequence ID" value="WIM93493.1"/>
    <property type="molecule type" value="Genomic_DNA"/>
</dbReference>
<feature type="region of interest" description="Disordered" evidence="4">
    <location>
        <begin position="314"/>
        <end position="355"/>
    </location>
</feature>
<dbReference type="Gene3D" id="1.10.1740.10">
    <property type="match status" value="1"/>
</dbReference>
<dbReference type="SUPFAM" id="SSF88946">
    <property type="entry name" value="Sigma2 domain of RNA polymerase sigma factors"/>
    <property type="match status" value="1"/>
</dbReference>
<feature type="compositionally biased region" description="Low complexity" evidence="4">
    <location>
        <begin position="338"/>
        <end position="355"/>
    </location>
</feature>
<dbReference type="InterPro" id="IPR007627">
    <property type="entry name" value="RNA_pol_sigma70_r2"/>
</dbReference>
<dbReference type="NCBIfam" id="TIGR02937">
    <property type="entry name" value="sigma70-ECF"/>
    <property type="match status" value="1"/>
</dbReference>
<evidence type="ECO:0000259" key="5">
    <source>
        <dbReference type="Pfam" id="PF04542"/>
    </source>
</evidence>
<evidence type="ECO:0000256" key="3">
    <source>
        <dbReference type="ARBA" id="ARBA00023163"/>
    </source>
</evidence>
<dbReference type="InterPro" id="IPR039425">
    <property type="entry name" value="RNA_pol_sigma-70-like"/>
</dbReference>
<evidence type="ECO:0000256" key="1">
    <source>
        <dbReference type="ARBA" id="ARBA00023015"/>
    </source>
</evidence>
<keyword evidence="8" id="KW-1185">Reference proteome</keyword>
<name>A0ABY8WAM2_9ACTN</name>
<evidence type="ECO:0000256" key="2">
    <source>
        <dbReference type="ARBA" id="ARBA00023082"/>
    </source>
</evidence>
<evidence type="ECO:0000313" key="7">
    <source>
        <dbReference type="EMBL" id="WIM93493.1"/>
    </source>
</evidence>
<reference evidence="7 8" key="1">
    <citation type="submission" date="2023-06" db="EMBL/GenBank/DDBJ databases">
        <authorList>
            <person name="Yushchuk O."/>
            <person name="Binda E."/>
            <person name="Ruckert-Reed C."/>
            <person name="Fedorenko V."/>
            <person name="Kalinowski J."/>
            <person name="Marinelli F."/>
        </authorList>
    </citation>
    <scope>NUCLEOTIDE SEQUENCE [LARGE SCALE GENOMIC DNA]</scope>
    <source>
        <strain evidence="7 8">NRRL 3884</strain>
    </source>
</reference>
<dbReference type="SUPFAM" id="SSF110221">
    <property type="entry name" value="AbfB domain"/>
    <property type="match status" value="1"/>
</dbReference>
<keyword evidence="1" id="KW-0805">Transcription regulation</keyword>
<gene>
    <name evidence="7" type="ORF">ACTOB_005473</name>
</gene>
<dbReference type="Gene3D" id="2.80.10.50">
    <property type="match status" value="1"/>
</dbReference>
<dbReference type="Pfam" id="PF05270">
    <property type="entry name" value="AbfB"/>
    <property type="match status" value="1"/>
</dbReference>
<evidence type="ECO:0000313" key="8">
    <source>
        <dbReference type="Proteomes" id="UP001240150"/>
    </source>
</evidence>
<dbReference type="Proteomes" id="UP001240150">
    <property type="component" value="Chromosome"/>
</dbReference>
<accession>A0ABY8WAM2</accession>
<feature type="domain" description="Alpha-L-arabinofuranosidase B arabinose-binding" evidence="6">
    <location>
        <begin position="386"/>
        <end position="500"/>
    </location>
</feature>
<dbReference type="InterPro" id="IPR014284">
    <property type="entry name" value="RNA_pol_sigma-70_dom"/>
</dbReference>
<dbReference type="InterPro" id="IPR036195">
    <property type="entry name" value="AbfB_ABD_sf"/>
</dbReference>
<dbReference type="InterPro" id="IPR007934">
    <property type="entry name" value="AbfB_ABD"/>
</dbReference>